<keyword evidence="2" id="KW-1133">Transmembrane helix</keyword>
<dbReference type="AlphaFoldDB" id="A0AA88KAF3"/>
<dbReference type="Proteomes" id="UP000816034">
    <property type="component" value="Unassembled WGS sequence"/>
</dbReference>
<feature type="region of interest" description="Disordered" evidence="1">
    <location>
        <begin position="1"/>
        <end position="33"/>
    </location>
</feature>
<feature type="transmembrane region" description="Helical" evidence="2">
    <location>
        <begin position="62"/>
        <end position="86"/>
    </location>
</feature>
<gene>
    <name evidence="3" type="ORF">C9374_014703</name>
</gene>
<dbReference type="GeneID" id="68107156"/>
<keyword evidence="2" id="KW-0472">Membrane</keyword>
<comment type="caution">
    <text evidence="3">The sequence shown here is derived from an EMBL/GenBank/DDBJ whole genome shotgun (WGS) entry which is preliminary data.</text>
</comment>
<reference evidence="3 4" key="1">
    <citation type="journal article" date="2018" name="BMC Genomics">
        <title>The genome of Naegleria lovaniensis, the basis for a comparative approach to unravel pathogenicity factors of the human pathogenic amoeba N. fowleri.</title>
        <authorList>
            <person name="Liechti N."/>
            <person name="Schurch N."/>
            <person name="Bruggmann R."/>
            <person name="Wittwer M."/>
        </authorList>
    </citation>
    <scope>NUCLEOTIDE SEQUENCE [LARGE SCALE GENOMIC DNA]</scope>
    <source>
        <strain evidence="3 4">ATCC 30569</strain>
    </source>
</reference>
<feature type="compositionally biased region" description="Pro residues" evidence="1">
    <location>
        <begin position="8"/>
        <end position="20"/>
    </location>
</feature>
<feature type="compositionally biased region" description="Low complexity" evidence="1">
    <location>
        <begin position="21"/>
        <end position="33"/>
    </location>
</feature>
<evidence type="ECO:0000256" key="2">
    <source>
        <dbReference type="SAM" id="Phobius"/>
    </source>
</evidence>
<sequence length="534" mass="60173">MMQHQLPPQRPAFSSPPPPMINNNSSTTTTANTMVGTASPHAQDFMDRCLGKVPGSQRFWDYCFTIFMLLFVLIGVAIVLLVAVFYHNRVIFIIDSECNALGKKDIILPSNLVSSFWKRCQTAGDSQYPTSFNYALKDIKCMKSTSYGRVLNTGKLSNLKKTIVNNVVSIADTFLQEKGVCDSQRATLLKIQNKYKTYAAKLSNNQDVNLPKYFKTYTLTQAFEQALATNNANQKDSLADKKVSWYSTIPEYKNIPDQDGIATFGVALSSKFDEAQWDSVLRHESSDSSSRLWVRLNLTETVPLFTTDNFDHLTNFVVSDTANLTQFYEIINQQVQDNYIKSLILNQTDFVISYTEMRAELMLLNLARINSGDRGNVMAEASMIIGVPNGDSIDQRILLTWGDVKEAPQEGILQRLAEGNLQSSFMVQGFSKDSVFSQDLLNVVDRMDSTYTFTTTDVICNTRSQTTIDKVDLNKCSLLKRVLQWNQDTAFTSITAPTLYNPSNKFYLGLKLYKSSNVDVFEELANGRADEFHF</sequence>
<evidence type="ECO:0000313" key="4">
    <source>
        <dbReference type="Proteomes" id="UP000816034"/>
    </source>
</evidence>
<evidence type="ECO:0000256" key="1">
    <source>
        <dbReference type="SAM" id="MobiDB-lite"/>
    </source>
</evidence>
<dbReference type="EMBL" id="PYSW02000091">
    <property type="protein sequence ID" value="KAG2370661.1"/>
    <property type="molecule type" value="Genomic_DNA"/>
</dbReference>
<name>A0AA88KAF3_NAELO</name>
<evidence type="ECO:0000313" key="3">
    <source>
        <dbReference type="EMBL" id="KAG2370661.1"/>
    </source>
</evidence>
<accession>A0AA88KAF3</accession>
<protein>
    <submittedName>
        <fullName evidence="3">Uncharacterized protein</fullName>
    </submittedName>
</protein>
<dbReference type="RefSeq" id="XP_044541525.1">
    <property type="nucleotide sequence ID" value="XM_044690720.1"/>
</dbReference>
<organism evidence="3 4">
    <name type="scientific">Naegleria lovaniensis</name>
    <name type="common">Amoeba</name>
    <dbReference type="NCBI Taxonomy" id="51637"/>
    <lineage>
        <taxon>Eukaryota</taxon>
        <taxon>Discoba</taxon>
        <taxon>Heterolobosea</taxon>
        <taxon>Tetramitia</taxon>
        <taxon>Eutetramitia</taxon>
        <taxon>Vahlkampfiidae</taxon>
        <taxon>Naegleria</taxon>
    </lineage>
</organism>
<keyword evidence="2" id="KW-0812">Transmembrane</keyword>
<proteinExistence type="predicted"/>
<keyword evidence="4" id="KW-1185">Reference proteome</keyword>